<evidence type="ECO:0000313" key="1">
    <source>
        <dbReference type="EMBL" id="CUS10106.1"/>
    </source>
</evidence>
<accession>A0A292PRE4</accession>
<sequence>MAAQILAQIHKAFETRTCEFLTFPGLPPTVSAKILENLLSEKDPIALGLRIHFIAPDGYLRIVMASRLHETAVDWLRIEFGLWIGYGLLTPNTSVLISDTLSIYDTFVGTFANSKKTPDLCYSPRVNGVKTEFPTVVLEAGWSESQAQLECDCQLWFEGSAGAVKVVLLFKLFEPNMFNEVKATLNVCRVVEGAIVLDTLNIFPPPSESIHDPYITVEELFGDQSPPGLNPQTLFPLSLARLRFIVEHELRNQRLVPMAG</sequence>
<name>A0A292PRE4_9PEZI</name>
<proteinExistence type="predicted"/>
<dbReference type="AlphaFoldDB" id="A0A292PRE4"/>
<protein>
    <submittedName>
        <fullName evidence="1">Uncharacterized protein</fullName>
    </submittedName>
</protein>
<dbReference type="Proteomes" id="UP001412239">
    <property type="component" value="Unassembled WGS sequence"/>
</dbReference>
<dbReference type="EMBL" id="LN891056">
    <property type="protein sequence ID" value="CUS10106.1"/>
    <property type="molecule type" value="Genomic_DNA"/>
</dbReference>
<keyword evidence="2" id="KW-1185">Reference proteome</keyword>
<organism evidence="1 2">
    <name type="scientific">Tuber aestivum</name>
    <name type="common">summer truffle</name>
    <dbReference type="NCBI Taxonomy" id="59557"/>
    <lineage>
        <taxon>Eukaryota</taxon>
        <taxon>Fungi</taxon>
        <taxon>Dikarya</taxon>
        <taxon>Ascomycota</taxon>
        <taxon>Pezizomycotina</taxon>
        <taxon>Pezizomycetes</taxon>
        <taxon>Pezizales</taxon>
        <taxon>Tuberaceae</taxon>
        <taxon>Tuber</taxon>
    </lineage>
</organism>
<gene>
    <name evidence="1" type="ORF">GSTUAT00005789001</name>
</gene>
<reference evidence="1" key="1">
    <citation type="submission" date="2015-10" db="EMBL/GenBank/DDBJ databases">
        <authorList>
            <person name="Regsiter A."/>
            <person name="william w."/>
        </authorList>
    </citation>
    <scope>NUCLEOTIDE SEQUENCE</scope>
    <source>
        <strain evidence="1">Montdore</strain>
    </source>
</reference>
<evidence type="ECO:0000313" key="2">
    <source>
        <dbReference type="Proteomes" id="UP001412239"/>
    </source>
</evidence>